<dbReference type="EMBL" id="MLJW01001313">
    <property type="protein sequence ID" value="OIQ78898.1"/>
    <property type="molecule type" value="Genomic_DNA"/>
</dbReference>
<reference evidence="1" key="1">
    <citation type="submission" date="2016-10" db="EMBL/GenBank/DDBJ databases">
        <title>Sequence of Gallionella enrichment culture.</title>
        <authorList>
            <person name="Poehlein A."/>
            <person name="Muehling M."/>
            <person name="Daniel R."/>
        </authorList>
    </citation>
    <scope>NUCLEOTIDE SEQUENCE</scope>
</reference>
<dbReference type="Pfam" id="PF06082">
    <property type="entry name" value="YjbH"/>
    <property type="match status" value="1"/>
</dbReference>
<gene>
    <name evidence="1" type="ORF">GALL_393880</name>
</gene>
<dbReference type="InterPro" id="IPR010344">
    <property type="entry name" value="YbjH"/>
</dbReference>
<protein>
    <recommendedName>
        <fullName evidence="2">Exopolysaccharide biosynthesis protein YbjH</fullName>
    </recommendedName>
</protein>
<dbReference type="PROSITE" id="PS51257">
    <property type="entry name" value="PROKAR_LIPOPROTEIN"/>
    <property type="match status" value="1"/>
</dbReference>
<proteinExistence type="predicted"/>
<name>A0A1J5Q6U5_9ZZZZ</name>
<evidence type="ECO:0000313" key="1">
    <source>
        <dbReference type="EMBL" id="OIQ78898.1"/>
    </source>
</evidence>
<comment type="caution">
    <text evidence="1">The sequence shown here is derived from an EMBL/GenBank/DDBJ whole genome shotgun (WGS) entry which is preliminary data.</text>
</comment>
<dbReference type="AlphaFoldDB" id="A0A1J5Q6U5"/>
<organism evidence="1">
    <name type="scientific">mine drainage metagenome</name>
    <dbReference type="NCBI Taxonomy" id="410659"/>
    <lineage>
        <taxon>unclassified sequences</taxon>
        <taxon>metagenomes</taxon>
        <taxon>ecological metagenomes</taxon>
    </lineage>
</organism>
<accession>A0A1J5Q6U5</accession>
<evidence type="ECO:0008006" key="2">
    <source>
        <dbReference type="Google" id="ProtNLM"/>
    </source>
</evidence>
<sequence length="703" mass="76083">MKTLKLILAATTILSASCVGAEDLAARPSLNLYGISGLIDMPTAEMQSDGVLNVSLGKFAGISHTTLTFQITPRLSGSFRYSGMQGYNPTFPTTNYDRSFDLRYQLIKEGRLMPAVLVGIQDFIGTDLYGAEYVVATKGIGPAIKLTAGLGWGRLGSYGSIGSLFGRRPSTSFGLGGKPSFSQAFRGPAAPFGGIEWQANNRLRFKAEYSSDAYVAETKSRHLFNRKIPWNVGAEYDVNDSIRLGLYELYGTSVGFSLQVTLDPKVRPTGGVLGPGPTSVLVRPSVKSDPGAWSADWASDPSSTVTFRDRMAKLLSAQGLTLEALSVTPGTAQLRVQNSTYDSAAQAIGRAARIMTQVLPASVETFQIVPVANGIPAAMVTIKRSDLEQLEFAPNGDKTLRERAVVTDAGRLPAGAVRGANLYPHLKWSLGPYINPSFFDPDNPLRADVGLRLSGALDVAPGVIVAGSITKKAFGNLNQSTRASNSVLQHVRSDANIYAKHNDPAIETLTTAWYSRPAPNLYGRVTVGYLEPMYGGISTELLWQRPNSPFALGAELDYVRQRSFDEMLSFQHYKVATGFVSAYYQFKSGYAGRLDVGRYLAGDRGATLTLAREFSNGWTVGAYATLTNVSAARFGEGSFDKGMFFKIPLNWMLGLPTQGSASTLIQPLLRDGGAQLHVDGRLYDVVRAYHANDLNNEWGRVFR</sequence>